<sequence length="371" mass="38821">MRKLVTGMAVVIGLAATGCSTGGASEPVSQGPAAPTPSAAASVPQPELRPGATAENDPLAALGAGLYAPLRRAGTDPVQVAGYRATTMPTPDSLSVQTFAPKDGTWAPVPFERLAWAHDKQDWVASDNTQDAAAGPQGSRGWPTVETSSDYGTSVTTYSFTDLAGRPLAEGFDAGWSEGAALPQSATAATYSPGARAYFESITQVDPFHAIDRIRVSGGYRLQTMNACGEDDDVVTIECSTPATSFDDARTRYGVYPNSTSTASLRFSRKGDPFFVGTDAPVAEKLDVSVSSGDGPARLTFSTPDPAIADKFSRLFGTDIENFALYEYQGQVVAGVTQPAGTTTTNTGLFNRIAINDVLTRWSPALPQVNS</sequence>
<evidence type="ECO:0008006" key="4">
    <source>
        <dbReference type="Google" id="ProtNLM"/>
    </source>
</evidence>
<feature type="compositionally biased region" description="Low complexity" evidence="1">
    <location>
        <begin position="32"/>
        <end position="46"/>
    </location>
</feature>
<organism evidence="2 3">
    <name type="scientific">Mycobacterium hippophais</name>
    <dbReference type="NCBI Taxonomy" id="3016340"/>
    <lineage>
        <taxon>Bacteria</taxon>
        <taxon>Bacillati</taxon>
        <taxon>Actinomycetota</taxon>
        <taxon>Actinomycetes</taxon>
        <taxon>Mycobacteriales</taxon>
        <taxon>Mycobacteriaceae</taxon>
        <taxon>Mycobacterium</taxon>
    </lineage>
</organism>
<dbReference type="Proteomes" id="UP001142153">
    <property type="component" value="Unassembled WGS sequence"/>
</dbReference>
<reference evidence="2" key="1">
    <citation type="submission" date="2022-12" db="EMBL/GenBank/DDBJ databases">
        <authorList>
            <person name="Deng Y."/>
            <person name="Zhang Y.-Q."/>
        </authorList>
    </citation>
    <scope>NUCLEOTIDE SEQUENCE</scope>
    <source>
        <strain evidence="2">CPCC 205372</strain>
    </source>
</reference>
<evidence type="ECO:0000313" key="2">
    <source>
        <dbReference type="EMBL" id="MCZ8380341.1"/>
    </source>
</evidence>
<evidence type="ECO:0000313" key="3">
    <source>
        <dbReference type="Proteomes" id="UP001142153"/>
    </source>
</evidence>
<proteinExistence type="predicted"/>
<keyword evidence="3" id="KW-1185">Reference proteome</keyword>
<feature type="region of interest" description="Disordered" evidence="1">
    <location>
        <begin position="127"/>
        <end position="148"/>
    </location>
</feature>
<dbReference type="EMBL" id="JAPZPY010000006">
    <property type="protein sequence ID" value="MCZ8380341.1"/>
    <property type="molecule type" value="Genomic_DNA"/>
</dbReference>
<feature type="region of interest" description="Disordered" evidence="1">
    <location>
        <begin position="20"/>
        <end position="55"/>
    </location>
</feature>
<gene>
    <name evidence="2" type="ORF">O6P37_15840</name>
</gene>
<evidence type="ECO:0000256" key="1">
    <source>
        <dbReference type="SAM" id="MobiDB-lite"/>
    </source>
</evidence>
<dbReference type="PROSITE" id="PS51257">
    <property type="entry name" value="PROKAR_LIPOPROTEIN"/>
    <property type="match status" value="1"/>
</dbReference>
<accession>A0ABT4PUU7</accession>
<protein>
    <recommendedName>
        <fullName evidence="4">Lipoprotein</fullName>
    </recommendedName>
</protein>
<comment type="caution">
    <text evidence="2">The sequence shown here is derived from an EMBL/GenBank/DDBJ whole genome shotgun (WGS) entry which is preliminary data.</text>
</comment>
<name>A0ABT4PUU7_9MYCO</name>